<name>A0A3M7PN36_BRAPC</name>
<feature type="transmembrane region" description="Helical" evidence="1">
    <location>
        <begin position="104"/>
        <end position="124"/>
    </location>
</feature>
<dbReference type="AlphaFoldDB" id="A0A3M7PN36"/>
<evidence type="ECO:0008006" key="4">
    <source>
        <dbReference type="Google" id="ProtNLM"/>
    </source>
</evidence>
<evidence type="ECO:0000313" key="2">
    <source>
        <dbReference type="EMBL" id="RNA00513.1"/>
    </source>
</evidence>
<evidence type="ECO:0000313" key="3">
    <source>
        <dbReference type="Proteomes" id="UP000276133"/>
    </source>
</evidence>
<sequence>MENILHYLNYRIILKRVNKIFIFNTNTNINAQYHQALTLQSLQLNNKEFWLIQLSLVMRLINVYVTVNFLNTNLLKPVYFSNLLESFFADSILRIKSPMYRPSLSFLFIGIFETLVSIFVFVLCSKIHNSTQIKIWNSFIYKSPKLVIFVIKSQIKENATIFSKFLILKSI</sequence>
<accession>A0A3M7PN36</accession>
<proteinExistence type="predicted"/>
<comment type="caution">
    <text evidence="2">The sequence shown here is derived from an EMBL/GenBank/DDBJ whole genome shotgun (WGS) entry which is preliminary data.</text>
</comment>
<organism evidence="2 3">
    <name type="scientific">Brachionus plicatilis</name>
    <name type="common">Marine rotifer</name>
    <name type="synonym">Brachionus muelleri</name>
    <dbReference type="NCBI Taxonomy" id="10195"/>
    <lineage>
        <taxon>Eukaryota</taxon>
        <taxon>Metazoa</taxon>
        <taxon>Spiralia</taxon>
        <taxon>Gnathifera</taxon>
        <taxon>Rotifera</taxon>
        <taxon>Eurotatoria</taxon>
        <taxon>Monogononta</taxon>
        <taxon>Pseudotrocha</taxon>
        <taxon>Ploima</taxon>
        <taxon>Brachionidae</taxon>
        <taxon>Brachionus</taxon>
    </lineage>
</organism>
<keyword evidence="1" id="KW-0812">Transmembrane</keyword>
<keyword evidence="1" id="KW-1133">Transmembrane helix</keyword>
<evidence type="ECO:0000256" key="1">
    <source>
        <dbReference type="SAM" id="Phobius"/>
    </source>
</evidence>
<reference evidence="2 3" key="1">
    <citation type="journal article" date="2018" name="Sci. Rep.">
        <title>Genomic signatures of local adaptation to the degree of environmental predictability in rotifers.</title>
        <authorList>
            <person name="Franch-Gras L."/>
            <person name="Hahn C."/>
            <person name="Garcia-Roger E.M."/>
            <person name="Carmona M.J."/>
            <person name="Serra M."/>
            <person name="Gomez A."/>
        </authorList>
    </citation>
    <scope>NUCLEOTIDE SEQUENCE [LARGE SCALE GENOMIC DNA]</scope>
    <source>
        <strain evidence="2">HYR1</strain>
    </source>
</reference>
<dbReference type="EMBL" id="REGN01009714">
    <property type="protein sequence ID" value="RNA00513.1"/>
    <property type="molecule type" value="Genomic_DNA"/>
</dbReference>
<protein>
    <recommendedName>
        <fullName evidence="4">Transmembrane protein</fullName>
    </recommendedName>
</protein>
<keyword evidence="1" id="KW-0472">Membrane</keyword>
<gene>
    <name evidence="2" type="ORF">BpHYR1_028140</name>
</gene>
<dbReference type="Proteomes" id="UP000276133">
    <property type="component" value="Unassembled WGS sequence"/>
</dbReference>
<keyword evidence="3" id="KW-1185">Reference proteome</keyword>